<evidence type="ECO:0000256" key="7">
    <source>
        <dbReference type="SAM" id="MobiDB-lite"/>
    </source>
</evidence>
<keyword evidence="3 6" id="KW-0812">Transmembrane</keyword>
<dbReference type="PANTHER" id="PTHR11266:SF93">
    <property type="entry name" value="INTEGRAL MEMBRANE PROTEIN 25D9-6"/>
    <property type="match status" value="1"/>
</dbReference>
<accession>A0AAV9HY69</accession>
<reference evidence="8" key="1">
    <citation type="journal article" date="2023" name="Mol. Phylogenet. Evol.">
        <title>Genome-scale phylogeny and comparative genomics of the fungal order Sordariales.</title>
        <authorList>
            <person name="Hensen N."/>
            <person name="Bonometti L."/>
            <person name="Westerberg I."/>
            <person name="Brannstrom I.O."/>
            <person name="Guillou S."/>
            <person name="Cros-Aarteil S."/>
            <person name="Calhoun S."/>
            <person name="Haridas S."/>
            <person name="Kuo A."/>
            <person name="Mondo S."/>
            <person name="Pangilinan J."/>
            <person name="Riley R."/>
            <person name="LaButti K."/>
            <person name="Andreopoulos B."/>
            <person name="Lipzen A."/>
            <person name="Chen C."/>
            <person name="Yan M."/>
            <person name="Daum C."/>
            <person name="Ng V."/>
            <person name="Clum A."/>
            <person name="Steindorff A."/>
            <person name="Ohm R.A."/>
            <person name="Martin F."/>
            <person name="Silar P."/>
            <person name="Natvig D.O."/>
            <person name="Lalanne C."/>
            <person name="Gautier V."/>
            <person name="Ament-Velasquez S.L."/>
            <person name="Kruys A."/>
            <person name="Hutchinson M.I."/>
            <person name="Powell A.J."/>
            <person name="Barry K."/>
            <person name="Miller A.N."/>
            <person name="Grigoriev I.V."/>
            <person name="Debuchy R."/>
            <person name="Gladieux P."/>
            <person name="Hiltunen Thoren M."/>
            <person name="Johannesson H."/>
        </authorList>
    </citation>
    <scope>NUCLEOTIDE SEQUENCE</scope>
    <source>
        <strain evidence="8">PSN324</strain>
    </source>
</reference>
<feature type="region of interest" description="Disordered" evidence="7">
    <location>
        <begin position="269"/>
        <end position="297"/>
    </location>
</feature>
<name>A0AAV9HY69_9PEZI</name>
<dbReference type="Pfam" id="PF04117">
    <property type="entry name" value="Mpv17_PMP22"/>
    <property type="match status" value="1"/>
</dbReference>
<comment type="caution">
    <text evidence="8">The sequence shown here is derived from an EMBL/GenBank/DDBJ whole genome shotgun (WGS) entry which is preliminary data.</text>
</comment>
<evidence type="ECO:0000313" key="9">
    <source>
        <dbReference type="Proteomes" id="UP001321749"/>
    </source>
</evidence>
<dbReference type="PANTHER" id="PTHR11266">
    <property type="entry name" value="PEROXISOMAL MEMBRANE PROTEIN 2, PXMP2 MPV17"/>
    <property type="match status" value="1"/>
</dbReference>
<dbReference type="GO" id="GO:0005778">
    <property type="term" value="C:peroxisomal membrane"/>
    <property type="evidence" value="ECO:0007669"/>
    <property type="project" value="TreeGrafter"/>
</dbReference>
<feature type="transmembrane region" description="Helical" evidence="6">
    <location>
        <begin position="164"/>
        <end position="190"/>
    </location>
</feature>
<dbReference type="EMBL" id="MU864937">
    <property type="protein sequence ID" value="KAK4465708.1"/>
    <property type="molecule type" value="Genomic_DNA"/>
</dbReference>
<evidence type="ECO:0000256" key="4">
    <source>
        <dbReference type="ARBA" id="ARBA00022989"/>
    </source>
</evidence>
<evidence type="ECO:0000256" key="1">
    <source>
        <dbReference type="ARBA" id="ARBA00004141"/>
    </source>
</evidence>
<gene>
    <name evidence="8" type="ORF">QBC42DRAFT_194284</name>
</gene>
<dbReference type="AlphaFoldDB" id="A0AAV9HY69"/>
<evidence type="ECO:0008006" key="10">
    <source>
        <dbReference type="Google" id="ProtNLM"/>
    </source>
</evidence>
<proteinExistence type="inferred from homology"/>
<comment type="subcellular location">
    <subcellularLocation>
        <location evidence="1">Membrane</location>
        <topology evidence="1">Multi-pass membrane protein</topology>
    </subcellularLocation>
</comment>
<organism evidence="8 9">
    <name type="scientific">Cladorrhinum samala</name>
    <dbReference type="NCBI Taxonomy" id="585594"/>
    <lineage>
        <taxon>Eukaryota</taxon>
        <taxon>Fungi</taxon>
        <taxon>Dikarya</taxon>
        <taxon>Ascomycota</taxon>
        <taxon>Pezizomycotina</taxon>
        <taxon>Sordariomycetes</taxon>
        <taxon>Sordariomycetidae</taxon>
        <taxon>Sordariales</taxon>
        <taxon>Podosporaceae</taxon>
        <taxon>Cladorrhinum</taxon>
    </lineage>
</organism>
<keyword evidence="9" id="KW-1185">Reference proteome</keyword>
<evidence type="ECO:0000256" key="2">
    <source>
        <dbReference type="ARBA" id="ARBA00006824"/>
    </source>
</evidence>
<keyword evidence="5 6" id="KW-0472">Membrane</keyword>
<keyword evidence="4 6" id="KW-1133">Transmembrane helix</keyword>
<feature type="transmembrane region" description="Helical" evidence="6">
    <location>
        <begin position="132"/>
        <end position="152"/>
    </location>
</feature>
<dbReference type="Proteomes" id="UP001321749">
    <property type="component" value="Unassembled WGS sequence"/>
</dbReference>
<evidence type="ECO:0000256" key="5">
    <source>
        <dbReference type="ARBA" id="ARBA00023136"/>
    </source>
</evidence>
<feature type="transmembrane region" description="Helical" evidence="6">
    <location>
        <begin position="234"/>
        <end position="253"/>
    </location>
</feature>
<protein>
    <recommendedName>
        <fullName evidence="10">Integral membrane protein</fullName>
    </recommendedName>
</protein>
<sequence length="297" mass="31969">MASLKIERDITKTVSNVADVAKDIAKDVAPKDMGFVGNTAAAIAEAASGQLPGTKGHHPIAAVVGTALTGGRKNAGTKGYLAAYLRQLEQNPLRTKMLTAGTLAGAQELMASWLAKDRNKHGNYFTSRVPKMATYGALVSAPLGHFLIWLLQKAFSGRTSLRAKILQIIVSNLIVAPIQNAVYLVAMAIIAGAKSFHNVRATVKVGFWKVMRISWITSPLCLAFAQKFLPEHAWMPFFNLVSFIIGTYINTITKKKRLAALRKKHFGNRGAEGSTMGGPRGPPGPDDYPSHGPNTSY</sequence>
<evidence type="ECO:0000256" key="6">
    <source>
        <dbReference type="RuleBase" id="RU363053"/>
    </source>
</evidence>
<dbReference type="InterPro" id="IPR007248">
    <property type="entry name" value="Mpv17_PMP22"/>
</dbReference>
<evidence type="ECO:0000256" key="3">
    <source>
        <dbReference type="ARBA" id="ARBA00022692"/>
    </source>
</evidence>
<comment type="similarity">
    <text evidence="2 6">Belongs to the peroxisomal membrane protein PXMP2/4 family.</text>
</comment>
<reference evidence="8" key="2">
    <citation type="submission" date="2023-06" db="EMBL/GenBank/DDBJ databases">
        <authorList>
            <consortium name="Lawrence Berkeley National Laboratory"/>
            <person name="Mondo S.J."/>
            <person name="Hensen N."/>
            <person name="Bonometti L."/>
            <person name="Westerberg I."/>
            <person name="Brannstrom I.O."/>
            <person name="Guillou S."/>
            <person name="Cros-Aarteil S."/>
            <person name="Calhoun S."/>
            <person name="Haridas S."/>
            <person name="Kuo A."/>
            <person name="Pangilinan J."/>
            <person name="Riley R."/>
            <person name="Labutti K."/>
            <person name="Andreopoulos B."/>
            <person name="Lipzen A."/>
            <person name="Chen C."/>
            <person name="Yanf M."/>
            <person name="Daum C."/>
            <person name="Ng V."/>
            <person name="Clum A."/>
            <person name="Steindorff A."/>
            <person name="Ohm R."/>
            <person name="Martin F."/>
            <person name="Silar P."/>
            <person name="Natvig D."/>
            <person name="Lalanne C."/>
            <person name="Gautier V."/>
            <person name="Ament-Velasquez S.L."/>
            <person name="Kruys A."/>
            <person name="Hutchinson M.I."/>
            <person name="Powell A.J."/>
            <person name="Barry K."/>
            <person name="Miller A.N."/>
            <person name="Grigoriev I.V."/>
            <person name="Debuchy R."/>
            <person name="Gladieux P."/>
            <person name="Thoren M.H."/>
            <person name="Johannesson H."/>
        </authorList>
    </citation>
    <scope>NUCLEOTIDE SEQUENCE</scope>
    <source>
        <strain evidence="8">PSN324</strain>
    </source>
</reference>
<evidence type="ECO:0000313" key="8">
    <source>
        <dbReference type="EMBL" id="KAK4465708.1"/>
    </source>
</evidence>